<evidence type="ECO:0000256" key="2">
    <source>
        <dbReference type="ARBA" id="ARBA00023004"/>
    </source>
</evidence>
<dbReference type="PANTHER" id="PTHR10458:SF22">
    <property type="entry name" value="PEPTIDE DEFORMYLASE"/>
    <property type="match status" value="1"/>
</dbReference>
<dbReference type="SUPFAM" id="SSF56420">
    <property type="entry name" value="Peptide deformylase"/>
    <property type="match status" value="1"/>
</dbReference>
<dbReference type="RefSeq" id="WP_094234298.1">
    <property type="nucleotide sequence ID" value="NZ_CP016199.1"/>
</dbReference>
<dbReference type="EMBL" id="CP016199">
    <property type="protein sequence ID" value="ASS38063.1"/>
    <property type="molecule type" value="Genomic_DNA"/>
</dbReference>
<dbReference type="HAMAP" id="MF_00163">
    <property type="entry name" value="Pep_deformylase"/>
    <property type="match status" value="1"/>
</dbReference>
<reference evidence="5" key="1">
    <citation type="submission" date="2016-05" db="EMBL/GenBank/DDBJ databases">
        <authorList>
            <person name="Holder M.E."/>
            <person name="Ajami N.J."/>
            <person name="Petrosino J.F."/>
        </authorList>
    </citation>
    <scope>NUCLEOTIDE SEQUENCE [LARGE SCALE GENOMIC DNA]</scope>
    <source>
        <strain evidence="5">ATCC 700696</strain>
    </source>
</reference>
<dbReference type="GO" id="GO:0006412">
    <property type="term" value="P:translation"/>
    <property type="evidence" value="ECO:0007669"/>
    <property type="project" value="UniProtKB-UniRule"/>
</dbReference>
<keyword evidence="3" id="KW-0648">Protein biosynthesis</keyword>
<feature type="binding site" evidence="3">
    <location>
        <position position="92"/>
    </location>
    <ligand>
        <name>Fe cation</name>
        <dbReference type="ChEBI" id="CHEBI:24875"/>
    </ligand>
</feature>
<evidence type="ECO:0000256" key="3">
    <source>
        <dbReference type="HAMAP-Rule" id="MF_00163"/>
    </source>
</evidence>
<proteinExistence type="inferred from homology"/>
<feature type="active site" evidence="3">
    <location>
        <position position="135"/>
    </location>
</feature>
<dbReference type="AlphaFoldDB" id="A0A223ASY3"/>
<gene>
    <name evidence="3" type="primary">def</name>
    <name evidence="4" type="ORF">AXF17_06255</name>
</gene>
<keyword evidence="2 3" id="KW-0408">Iron</keyword>
<keyword evidence="5" id="KW-1185">Reference proteome</keyword>
<dbReference type="Proteomes" id="UP000214689">
    <property type="component" value="Chromosome"/>
</dbReference>
<dbReference type="InterPro" id="IPR023635">
    <property type="entry name" value="Peptide_deformylase"/>
</dbReference>
<dbReference type="PIRSF" id="PIRSF004749">
    <property type="entry name" value="Pep_def"/>
    <property type="match status" value="1"/>
</dbReference>
<keyword evidence="3" id="KW-0479">Metal-binding</keyword>
<dbReference type="NCBIfam" id="NF001159">
    <property type="entry name" value="PRK00150.1-3"/>
    <property type="match status" value="1"/>
</dbReference>
<dbReference type="EC" id="3.5.1.88" evidence="3"/>
<dbReference type="OrthoDB" id="9784988at2"/>
<dbReference type="Pfam" id="PF01327">
    <property type="entry name" value="Pep_deformylase"/>
    <property type="match status" value="1"/>
</dbReference>
<comment type="cofactor">
    <cofactor evidence="3">
        <name>Fe(2+)</name>
        <dbReference type="ChEBI" id="CHEBI:29033"/>
    </cofactor>
    <text evidence="3">Binds 1 Fe(2+) ion.</text>
</comment>
<comment type="similarity">
    <text evidence="1 3">Belongs to the polypeptide deformylase family.</text>
</comment>
<dbReference type="Gene3D" id="3.90.45.10">
    <property type="entry name" value="Peptide deformylase"/>
    <property type="match status" value="1"/>
</dbReference>
<evidence type="ECO:0000313" key="4">
    <source>
        <dbReference type="EMBL" id="ASS38063.1"/>
    </source>
</evidence>
<name>A0A223ASY3_9FIRM</name>
<dbReference type="GO" id="GO:0046872">
    <property type="term" value="F:metal ion binding"/>
    <property type="evidence" value="ECO:0007669"/>
    <property type="project" value="UniProtKB-KW"/>
</dbReference>
<protein>
    <recommendedName>
        <fullName evidence="3">Peptide deformylase</fullName>
        <shortName evidence="3">PDF</shortName>
        <ecNumber evidence="3">3.5.1.88</ecNumber>
    </recommendedName>
    <alternativeName>
        <fullName evidence="3">Polypeptide deformylase</fullName>
    </alternativeName>
</protein>
<feature type="binding site" evidence="3">
    <location>
        <position position="134"/>
    </location>
    <ligand>
        <name>Fe cation</name>
        <dbReference type="ChEBI" id="CHEBI:24875"/>
    </ligand>
</feature>
<dbReference type="InterPro" id="IPR036821">
    <property type="entry name" value="Peptide_deformylase_sf"/>
</dbReference>
<feature type="binding site" evidence="3">
    <location>
        <position position="138"/>
    </location>
    <ligand>
        <name>Fe cation</name>
        <dbReference type="ChEBI" id="CHEBI:24875"/>
    </ligand>
</feature>
<dbReference type="CDD" id="cd00487">
    <property type="entry name" value="Pep_deformylase"/>
    <property type="match status" value="1"/>
</dbReference>
<comment type="catalytic activity">
    <reaction evidence="3">
        <text>N-terminal N-formyl-L-methionyl-[peptide] + H2O = N-terminal L-methionyl-[peptide] + formate</text>
        <dbReference type="Rhea" id="RHEA:24420"/>
        <dbReference type="Rhea" id="RHEA-COMP:10639"/>
        <dbReference type="Rhea" id="RHEA-COMP:10640"/>
        <dbReference type="ChEBI" id="CHEBI:15377"/>
        <dbReference type="ChEBI" id="CHEBI:15740"/>
        <dbReference type="ChEBI" id="CHEBI:49298"/>
        <dbReference type="ChEBI" id="CHEBI:64731"/>
        <dbReference type="EC" id="3.5.1.88"/>
    </reaction>
</comment>
<evidence type="ECO:0000313" key="5">
    <source>
        <dbReference type="Proteomes" id="UP000214689"/>
    </source>
</evidence>
<dbReference type="NCBIfam" id="TIGR00079">
    <property type="entry name" value="pept_deformyl"/>
    <property type="match status" value="1"/>
</dbReference>
<dbReference type="PANTHER" id="PTHR10458">
    <property type="entry name" value="PEPTIDE DEFORMYLASE"/>
    <property type="match status" value="1"/>
</dbReference>
<dbReference type="GO" id="GO:0042586">
    <property type="term" value="F:peptide deformylase activity"/>
    <property type="evidence" value="ECO:0007669"/>
    <property type="project" value="UniProtKB-UniRule"/>
</dbReference>
<comment type="function">
    <text evidence="3">Removes the formyl group from the N-terminal Met of newly synthesized proteins. Requires at least a dipeptide for an efficient rate of reaction. N-terminal L-methionine is a prerequisite for activity but the enzyme has broad specificity at other positions.</text>
</comment>
<evidence type="ECO:0000256" key="1">
    <source>
        <dbReference type="ARBA" id="ARBA00010759"/>
    </source>
</evidence>
<keyword evidence="3" id="KW-0378">Hydrolase</keyword>
<organism evidence="4 5">
    <name type="scientific">Mogibacterium pumilum</name>
    <dbReference type="NCBI Taxonomy" id="86332"/>
    <lineage>
        <taxon>Bacteria</taxon>
        <taxon>Bacillati</taxon>
        <taxon>Bacillota</taxon>
        <taxon>Clostridia</taxon>
        <taxon>Peptostreptococcales</taxon>
        <taxon>Anaerovoracaceae</taxon>
        <taxon>Mogibacterium</taxon>
    </lineage>
</organism>
<sequence length="173" mass="19595">MALRKIVIRGDEILTKQCKPVTKITDRIRLLCEDMLETMKEADGVGLAAPQVGVMKRLFVCRPELENFDQEYVMINPEIIETEGEQESAEGCLSVPGYIGLLKRPERVKLKAMDLDGEIKEYDFSGFAATCIMHENDHLNGIVYPDIAEEVYTTEQYNEMMAEVVAENEEGEN</sequence>
<accession>A0A223ASY3</accession>
<dbReference type="PRINTS" id="PR01576">
    <property type="entry name" value="PDEFORMYLASE"/>
</dbReference>